<feature type="compositionally biased region" description="Acidic residues" evidence="1">
    <location>
        <begin position="901"/>
        <end position="915"/>
    </location>
</feature>
<feature type="compositionally biased region" description="Acidic residues" evidence="1">
    <location>
        <begin position="644"/>
        <end position="653"/>
    </location>
</feature>
<feature type="compositionally biased region" description="Basic and acidic residues" evidence="1">
    <location>
        <begin position="568"/>
        <end position="577"/>
    </location>
</feature>
<feature type="compositionally biased region" description="Basic and acidic residues" evidence="1">
    <location>
        <begin position="1101"/>
        <end position="1114"/>
    </location>
</feature>
<evidence type="ECO:0008006" key="4">
    <source>
        <dbReference type="Google" id="ProtNLM"/>
    </source>
</evidence>
<dbReference type="InterPro" id="IPR012337">
    <property type="entry name" value="RNaseH-like_sf"/>
</dbReference>
<gene>
    <name evidence="2" type="ORF">PFL1_04065</name>
</gene>
<feature type="compositionally biased region" description="Basic residues" evidence="1">
    <location>
        <begin position="545"/>
        <end position="555"/>
    </location>
</feature>
<dbReference type="SUPFAM" id="SSF53098">
    <property type="entry name" value="Ribonuclease H-like"/>
    <property type="match status" value="1"/>
</dbReference>
<dbReference type="GeneID" id="19318172"/>
<feature type="region of interest" description="Disordered" evidence="1">
    <location>
        <begin position="832"/>
        <end position="1142"/>
    </location>
</feature>
<feature type="compositionally biased region" description="Low complexity" evidence="1">
    <location>
        <begin position="867"/>
        <end position="880"/>
    </location>
</feature>
<feature type="region of interest" description="Disordered" evidence="1">
    <location>
        <begin position="1"/>
        <end position="355"/>
    </location>
</feature>
<feature type="compositionally biased region" description="Low complexity" evidence="1">
    <location>
        <begin position="1019"/>
        <end position="1034"/>
    </location>
</feature>
<dbReference type="EMBL" id="KE361635">
    <property type="protein sequence ID" value="EPQ28238.1"/>
    <property type="molecule type" value="Genomic_DNA"/>
</dbReference>
<feature type="compositionally biased region" description="Basic and acidic residues" evidence="1">
    <location>
        <begin position="853"/>
        <end position="866"/>
    </location>
</feature>
<feature type="compositionally biased region" description="Acidic residues" evidence="1">
    <location>
        <begin position="65"/>
        <end position="77"/>
    </location>
</feature>
<dbReference type="OrthoDB" id="2554528at2759"/>
<dbReference type="InterPro" id="IPR036397">
    <property type="entry name" value="RNaseH_sf"/>
</dbReference>
<feature type="compositionally biased region" description="Low complexity" evidence="1">
    <location>
        <begin position="208"/>
        <end position="220"/>
    </location>
</feature>
<feature type="compositionally biased region" description="Basic and acidic residues" evidence="1">
    <location>
        <begin position="84"/>
        <end position="99"/>
    </location>
</feature>
<dbReference type="RefSeq" id="XP_007879780.1">
    <property type="nucleotide sequence ID" value="XM_007881589.1"/>
</dbReference>
<evidence type="ECO:0000313" key="2">
    <source>
        <dbReference type="EMBL" id="EPQ28238.1"/>
    </source>
</evidence>
<feature type="compositionally biased region" description="Basic and acidic residues" evidence="1">
    <location>
        <begin position="927"/>
        <end position="943"/>
    </location>
</feature>
<organism evidence="2 3">
    <name type="scientific">Pseudozyma flocculosa PF-1</name>
    <dbReference type="NCBI Taxonomy" id="1277687"/>
    <lineage>
        <taxon>Eukaryota</taxon>
        <taxon>Fungi</taxon>
        <taxon>Dikarya</taxon>
        <taxon>Basidiomycota</taxon>
        <taxon>Ustilaginomycotina</taxon>
        <taxon>Ustilaginomycetes</taxon>
        <taxon>Ustilaginales</taxon>
        <taxon>Ustilaginaceae</taxon>
        <taxon>Pseudozyma</taxon>
    </lineage>
</organism>
<feature type="compositionally biased region" description="Polar residues" evidence="1">
    <location>
        <begin position="102"/>
        <end position="125"/>
    </location>
</feature>
<feature type="compositionally biased region" description="Basic and acidic residues" evidence="1">
    <location>
        <begin position="585"/>
        <end position="609"/>
    </location>
</feature>
<dbReference type="eggNOG" id="ENOG502TEZI">
    <property type="taxonomic scope" value="Eukaryota"/>
</dbReference>
<feature type="compositionally biased region" description="Low complexity" evidence="1">
    <location>
        <begin position="16"/>
        <end position="36"/>
    </location>
</feature>
<evidence type="ECO:0000256" key="1">
    <source>
        <dbReference type="SAM" id="MobiDB-lite"/>
    </source>
</evidence>
<feature type="compositionally biased region" description="Low complexity" evidence="1">
    <location>
        <begin position="1076"/>
        <end position="1085"/>
    </location>
</feature>
<dbReference type="GO" id="GO:0003676">
    <property type="term" value="F:nucleic acid binding"/>
    <property type="evidence" value="ECO:0007669"/>
    <property type="project" value="InterPro"/>
</dbReference>
<accession>A0A061H6H9</accession>
<dbReference type="Proteomes" id="UP000053664">
    <property type="component" value="Unassembled WGS sequence"/>
</dbReference>
<dbReference type="KEGG" id="pfp:PFL1_04065"/>
<feature type="compositionally biased region" description="Low complexity" evidence="1">
    <location>
        <begin position="134"/>
        <end position="145"/>
    </location>
</feature>
<proteinExistence type="predicted"/>
<dbReference type="AlphaFoldDB" id="A0A061H6H9"/>
<feature type="region of interest" description="Disordered" evidence="1">
    <location>
        <begin position="507"/>
        <end position="704"/>
    </location>
</feature>
<protein>
    <recommendedName>
        <fullName evidence="4">RNase H type-1 domain-containing protein</fullName>
    </recommendedName>
</protein>
<evidence type="ECO:0000313" key="3">
    <source>
        <dbReference type="Proteomes" id="UP000053664"/>
    </source>
</evidence>
<name>A0A061H6H9_9BASI</name>
<feature type="compositionally biased region" description="Low complexity" evidence="1">
    <location>
        <begin position="313"/>
        <end position="335"/>
    </location>
</feature>
<feature type="compositionally biased region" description="Basic and acidic residues" evidence="1">
    <location>
        <begin position="675"/>
        <end position="687"/>
    </location>
</feature>
<dbReference type="Gene3D" id="3.30.420.10">
    <property type="entry name" value="Ribonuclease H-like superfamily/Ribonuclease H"/>
    <property type="match status" value="1"/>
</dbReference>
<reference evidence="2 3" key="1">
    <citation type="journal article" date="2013" name="Plant Cell">
        <title>The transition from a phytopathogenic smut ancestor to an anamorphic biocontrol agent deciphered by comparative whole-genome analysis.</title>
        <authorList>
            <person name="Lefebvre F."/>
            <person name="Joly D.L."/>
            <person name="Labbe C."/>
            <person name="Teichmann B."/>
            <person name="Linning R."/>
            <person name="Belzile F."/>
            <person name="Bakkeren G."/>
            <person name="Belanger R.R."/>
        </authorList>
    </citation>
    <scope>NUCLEOTIDE SEQUENCE [LARGE SCALE GENOMIC DNA]</scope>
    <source>
        <strain evidence="2 3">PF-1</strain>
    </source>
</reference>
<sequence>MARPDGRPPRPRSKSAARSFTGRSESALSRRSSRTSFITAAGASVSDPAEPRSSFTADSVTDGLRDDDDDDDDDDDSSSVSDSPEPRFAARRDSGESLHRSPPTSQDDATTLSTLEEPTPQPQRIASKKQQSKLAPAPALAEAMASPRYSRDDRRFLSPSPTPRKSNAPARESRRFSKASHLTLPYERSEVGDYDYDDGRDRDRRSSTLRPSKSSSRISSQNLEPPFPDRRKSRSRSFTDGGGDRSDSRLSRLAPPLPLGGQRASVRGSMLSGYAPSSPGSDRFSMRDGPMSPNRSLLSPHQRSPRKKDRSDTASIATRTTARGAGRGAASIRSGVAGDGEGLASPTDKVLDPESHVFPGTKIRKHIEPPLTDAMRSVLRQFGGRNMGDHGCNGYPIAVFVGATALDTGSVIHPHVSGGISLYFGAGHPKNMAVVLPDEDRIPRHIPNPKAPTPVSLSRRAELRAAVAALKTVFDLYRGRACAHICIDSAYVAKAWATWIPTWDAQGWPGEEEPEQWSRRRHRDDDDYRSDDDDYTSYSDDDRGGRRRNQRRHRGDRRDGGYASEGGRGARYEDEQRRRRHREKGRRDDRDRDRPRDDWLADDPYGDRRQSRRPGGGGYASDRGSRRGGGSEGGRRRRRRHDDYSDDDDDYSDYDDRRSSSRKRGSQRGGGGGRRTADDDRDDDRRRPGSKRRGGGKSTAAGATSRKLVDEDLLRELADIRYEFALVEQKRIGSAHLYLIDRTHNPADRMARAVAKSEGGLLGATVDHGVGSASVLGDDDDFVGDHARSPATARKVAADRMTLREDDDDFYYDETRSMAEHRVASRIRSRRSIDIESRRHPMPSSGRASLDVGGKDRSSMSDDHRLSQASSVLASAARVRPTAKGRDANGSRLGGSALSVYEEEDEDAADFDDDDGRLSTRTPPSRAELERDDYLARQAEREQVAGGTRSRLAPPSSGRFRDALGSSRGSMDRRRFAASQPDLHEGSGGRRPLYADDGDDFDDRRSMMSSATGRERRGASSGVAGVGAGASRSRNLFPPSPSSARGSLDSRRTATLRSHHGPGLAPEEEGYDWDTRSTASSTRRSFMGRRKKSAAPPNGADPRRPRDWRGKTAVDFEEELAASGRGEKKSGGIFGKLFGKRR</sequence>
<feature type="compositionally biased region" description="Basic and acidic residues" evidence="1">
    <location>
        <begin position="187"/>
        <end position="206"/>
    </location>
</feature>
<feature type="compositionally biased region" description="Polar residues" evidence="1">
    <location>
        <begin position="293"/>
        <end position="302"/>
    </location>
</feature>
<dbReference type="HOGENOM" id="CLU_286689_0_0_1"/>